<proteinExistence type="predicted"/>
<dbReference type="InterPro" id="IPR036637">
    <property type="entry name" value="Phosphohistidine_dom_sf"/>
</dbReference>
<name>A0ABP9PY45_9PSEU</name>
<comment type="caution">
    <text evidence="2">The sequence shown here is derived from an EMBL/GenBank/DDBJ whole genome shotgun (WGS) entry which is preliminary data.</text>
</comment>
<reference evidence="3" key="1">
    <citation type="journal article" date="2019" name="Int. J. Syst. Evol. Microbiol.">
        <title>The Global Catalogue of Microorganisms (GCM) 10K type strain sequencing project: providing services to taxonomists for standard genome sequencing and annotation.</title>
        <authorList>
            <consortium name="The Broad Institute Genomics Platform"/>
            <consortium name="The Broad Institute Genome Sequencing Center for Infectious Disease"/>
            <person name="Wu L."/>
            <person name="Ma J."/>
        </authorList>
    </citation>
    <scope>NUCLEOTIDE SEQUENCE [LARGE SCALE GENOMIC DNA]</scope>
    <source>
        <strain evidence="3">JCM 18303</strain>
    </source>
</reference>
<feature type="domain" description="PEP-utilising enzyme mobile" evidence="1">
    <location>
        <begin position="475"/>
        <end position="545"/>
    </location>
</feature>
<keyword evidence="3" id="KW-1185">Reference proteome</keyword>
<dbReference type="Pfam" id="PF00391">
    <property type="entry name" value="PEP-utilizers"/>
    <property type="match status" value="1"/>
</dbReference>
<dbReference type="SUPFAM" id="SSF52009">
    <property type="entry name" value="Phosphohistidine domain"/>
    <property type="match status" value="1"/>
</dbReference>
<sequence length="550" mass="59383">MRDAVEPAASLLAAQDGLDDELCTWPSAPALYTRANAVDQWPKPITPLTQDLIALPQERGLGQAFGRELGVAPVGGPWTWNGVFYGWFTYGVGPAAEMADRLPGYSRVAVYQDYFGVEQDPEVPVGAAGRTNPFAVARIGAGFLRAMWSYPRRADRMTALAGRRLAADLRRDWTAEPDAALLARLRAHGPEAVAFRVPHVLASVISAPLLGEVTKAVRRLRPEGAESLVMEAVSGLGGIHLREATRAMGEVAAGRLDRAAFLAEYGFRGANEFELAARPWRDDPVTLDRLIAGAAQDRRCAGDARAGARARLRAAAGTRWPALRWRLGLLETHMRWRENGKVPMAMATHSIRLITAEAGRRLAARGRLDRPEDVHYLRLKELLAALEPDGGPDRREAVARRRHTLGLSARLRMPEMLDVEPGRLAEIGPARWRSMGVLPPPVARAEATLRGVGGSPGTASGRARIVHDPNEVELDDGDVIVARGTDSAWTPLFFEAAAVVIDVGGVMSHSAIAAREIGIPCVVNVKTGTERIAEGQRLTVDGSAGTVQLH</sequence>
<dbReference type="PANTHER" id="PTHR43615">
    <property type="entry name" value="PHOSPHOENOLPYRUVATE SYNTHASE-RELATED"/>
    <property type="match status" value="1"/>
</dbReference>
<gene>
    <name evidence="2" type="ORF">GCM10023321_23560</name>
</gene>
<evidence type="ECO:0000259" key="1">
    <source>
        <dbReference type="Pfam" id="PF00391"/>
    </source>
</evidence>
<dbReference type="InterPro" id="IPR008279">
    <property type="entry name" value="PEP-util_enz_mobile_dom"/>
</dbReference>
<dbReference type="Gene3D" id="3.50.30.10">
    <property type="entry name" value="Phosphohistidine domain"/>
    <property type="match status" value="1"/>
</dbReference>
<evidence type="ECO:0000313" key="3">
    <source>
        <dbReference type="Proteomes" id="UP001428817"/>
    </source>
</evidence>
<dbReference type="PANTHER" id="PTHR43615:SF1">
    <property type="entry name" value="PPDK_N DOMAIN-CONTAINING PROTEIN"/>
    <property type="match status" value="1"/>
</dbReference>
<protein>
    <recommendedName>
        <fullName evidence="1">PEP-utilising enzyme mobile domain-containing protein</fullName>
    </recommendedName>
</protein>
<dbReference type="InterPro" id="IPR051549">
    <property type="entry name" value="PEP_Utilizing_Enz"/>
</dbReference>
<dbReference type="RefSeq" id="WP_185061807.1">
    <property type="nucleotide sequence ID" value="NZ_BAABJP010000008.1"/>
</dbReference>
<evidence type="ECO:0000313" key="2">
    <source>
        <dbReference type="EMBL" id="GAA5153387.1"/>
    </source>
</evidence>
<accession>A0ABP9PY45</accession>
<dbReference type="Proteomes" id="UP001428817">
    <property type="component" value="Unassembled WGS sequence"/>
</dbReference>
<dbReference type="EMBL" id="BAABJP010000008">
    <property type="protein sequence ID" value="GAA5153387.1"/>
    <property type="molecule type" value="Genomic_DNA"/>
</dbReference>
<organism evidence="2 3">
    <name type="scientific">Pseudonocardia eucalypti</name>
    <dbReference type="NCBI Taxonomy" id="648755"/>
    <lineage>
        <taxon>Bacteria</taxon>
        <taxon>Bacillati</taxon>
        <taxon>Actinomycetota</taxon>
        <taxon>Actinomycetes</taxon>
        <taxon>Pseudonocardiales</taxon>
        <taxon>Pseudonocardiaceae</taxon>
        <taxon>Pseudonocardia</taxon>
    </lineage>
</organism>